<dbReference type="InterPro" id="IPR008979">
    <property type="entry name" value="Galactose-bd-like_sf"/>
</dbReference>
<evidence type="ECO:0000313" key="2">
    <source>
        <dbReference type="Proteomes" id="UP000596742"/>
    </source>
</evidence>
<evidence type="ECO:0008006" key="3">
    <source>
        <dbReference type="Google" id="ProtNLM"/>
    </source>
</evidence>
<accession>A0A8B6GEZ0</accession>
<dbReference type="AlphaFoldDB" id="A0A8B6GEZ0"/>
<evidence type="ECO:0000313" key="1">
    <source>
        <dbReference type="EMBL" id="VDI63106.1"/>
    </source>
</evidence>
<proteinExistence type="predicted"/>
<protein>
    <recommendedName>
        <fullName evidence="3">F5/8 type C domain-containing protein</fullName>
    </recommendedName>
</protein>
<dbReference type="SUPFAM" id="SSF49785">
    <property type="entry name" value="Galactose-binding domain-like"/>
    <property type="match status" value="1"/>
</dbReference>
<comment type="caution">
    <text evidence="1">The sequence shown here is derived from an EMBL/GenBank/DDBJ whole genome shotgun (WGS) entry which is preliminary data.</text>
</comment>
<dbReference type="PANTHER" id="PTHR45713:SF15">
    <property type="entry name" value="F5_8 TYPE C DOMAIN-CONTAINING PROTEIN"/>
    <property type="match status" value="1"/>
</dbReference>
<keyword evidence="2" id="KW-1185">Reference proteome</keyword>
<reference evidence="1" key="1">
    <citation type="submission" date="2018-11" db="EMBL/GenBank/DDBJ databases">
        <authorList>
            <person name="Alioto T."/>
            <person name="Alioto T."/>
        </authorList>
    </citation>
    <scope>NUCLEOTIDE SEQUENCE</scope>
</reference>
<dbReference type="Gene3D" id="2.60.120.260">
    <property type="entry name" value="Galactose-binding domain-like"/>
    <property type="match status" value="1"/>
</dbReference>
<dbReference type="OrthoDB" id="6158912at2759"/>
<dbReference type="Pfam" id="PF22633">
    <property type="entry name" value="F5_F8_type_C_2"/>
    <property type="match status" value="1"/>
</dbReference>
<dbReference type="Proteomes" id="UP000596742">
    <property type="component" value="Unassembled WGS sequence"/>
</dbReference>
<name>A0A8B6GEZ0_MYTGA</name>
<sequence>MEHLREVAFGKRTKESSVFYSSNLAFDGNFDTISSTQFEEMPYLEVDLGKEYQKFSTGKIVVVSRKRLHDLDITIGPSHNQMSLCAHYKGPGRNGEHLAFKCHHTNKYARYVKLTIKGKNFLQVGEVKEYAVVDLK</sequence>
<dbReference type="PANTHER" id="PTHR45713">
    <property type="entry name" value="FTP DOMAIN-CONTAINING PROTEIN"/>
    <property type="match status" value="1"/>
</dbReference>
<dbReference type="EMBL" id="UYJE01008337">
    <property type="protein sequence ID" value="VDI63106.1"/>
    <property type="molecule type" value="Genomic_DNA"/>
</dbReference>
<dbReference type="InterPro" id="IPR051941">
    <property type="entry name" value="BG_Antigen-Binding_Lectin"/>
</dbReference>
<gene>
    <name evidence="1" type="ORF">MGAL_10B065201</name>
</gene>
<organism evidence="1 2">
    <name type="scientific">Mytilus galloprovincialis</name>
    <name type="common">Mediterranean mussel</name>
    <dbReference type="NCBI Taxonomy" id="29158"/>
    <lineage>
        <taxon>Eukaryota</taxon>
        <taxon>Metazoa</taxon>
        <taxon>Spiralia</taxon>
        <taxon>Lophotrochozoa</taxon>
        <taxon>Mollusca</taxon>
        <taxon>Bivalvia</taxon>
        <taxon>Autobranchia</taxon>
        <taxon>Pteriomorphia</taxon>
        <taxon>Mytilida</taxon>
        <taxon>Mytiloidea</taxon>
        <taxon>Mytilidae</taxon>
        <taxon>Mytilinae</taxon>
        <taxon>Mytilus</taxon>
    </lineage>
</organism>